<comment type="catalytic activity">
    <reaction evidence="11">
        <text>[GlcNAc-(1-&gt;4)-Mur2Ac(oyl-L-Ala-gamma-D-Glu-L-Lys-D-Ala-D-Ala)](n)-di-trans,octa-cis-undecaprenyl diphosphate + beta-D-GlcNAc-(1-&gt;4)-Mur2Ac(oyl-L-Ala-gamma-D-Glu-L-Lys-D-Ala-D-Ala)-di-trans,octa-cis-undecaprenyl diphosphate = [GlcNAc-(1-&gt;4)-Mur2Ac(oyl-L-Ala-gamma-D-Glu-L-Lys-D-Ala-D-Ala)](n+1)-di-trans,octa-cis-undecaprenyl diphosphate + di-trans,octa-cis-undecaprenyl diphosphate + H(+)</text>
        <dbReference type="Rhea" id="RHEA:23708"/>
        <dbReference type="Rhea" id="RHEA-COMP:9602"/>
        <dbReference type="Rhea" id="RHEA-COMP:9603"/>
        <dbReference type="ChEBI" id="CHEBI:15378"/>
        <dbReference type="ChEBI" id="CHEBI:58405"/>
        <dbReference type="ChEBI" id="CHEBI:60033"/>
        <dbReference type="ChEBI" id="CHEBI:78435"/>
        <dbReference type="EC" id="2.4.99.28"/>
    </reaction>
</comment>
<dbReference type="InterPro" id="IPR001264">
    <property type="entry name" value="Glyco_trans_51"/>
</dbReference>
<sequence length="260" mass="29453">MATSHSKGTAKAPAKGSSKGSAKSPAKRRWIKWIFLGPLLLVLLVQLYFFLMVCWYSQVDPGSTSFMRAQLSVLRETNPNATLKHEWVPYERISYNLKRAVVASEDANFNEHYGVDLKAIERTYERNERRGKLVGGGSTITQQLAKNLFLSGSRSYLRKGQETIIAFMLEAVMSKQRILEIYLNVAEFGRGVFGAEAAARYYFKTSAAKLSTAQAARLAVMLPNPRFYDKNRSTRYLERRTSTIQRRIPSADVPRADERP</sequence>
<dbReference type="SUPFAM" id="SSF53955">
    <property type="entry name" value="Lysozyme-like"/>
    <property type="match status" value="1"/>
</dbReference>
<keyword evidence="6 11" id="KW-0133">Cell shape</keyword>
<evidence type="ECO:0000313" key="15">
    <source>
        <dbReference type="Proteomes" id="UP000540787"/>
    </source>
</evidence>
<dbReference type="RefSeq" id="WP_183556313.1">
    <property type="nucleotide sequence ID" value="NZ_JACHBX010000004.1"/>
</dbReference>
<dbReference type="GO" id="GO:0008360">
    <property type="term" value="P:regulation of cell shape"/>
    <property type="evidence" value="ECO:0007669"/>
    <property type="project" value="UniProtKB-KW"/>
</dbReference>
<evidence type="ECO:0000256" key="1">
    <source>
        <dbReference type="ARBA" id="ARBA00022475"/>
    </source>
</evidence>
<keyword evidence="7 11" id="KW-0573">Peptidoglycan synthesis</keyword>
<comment type="caution">
    <text evidence="14">The sequence shown here is derived from an EMBL/GenBank/DDBJ whole genome shotgun (WGS) entry which is preliminary data.</text>
</comment>
<dbReference type="GO" id="GO:0009274">
    <property type="term" value="C:peptidoglycan-based cell wall"/>
    <property type="evidence" value="ECO:0007669"/>
    <property type="project" value="InterPro"/>
</dbReference>
<name>A0A7X0CFW2_9BURK</name>
<evidence type="ECO:0000256" key="3">
    <source>
        <dbReference type="ARBA" id="ARBA00022676"/>
    </source>
</evidence>
<dbReference type="NCBIfam" id="TIGR02070">
    <property type="entry name" value="mono_pep_trsgly"/>
    <property type="match status" value="1"/>
</dbReference>
<dbReference type="EMBL" id="JACHBX010000004">
    <property type="protein sequence ID" value="MBB6135656.1"/>
    <property type="molecule type" value="Genomic_DNA"/>
</dbReference>
<keyword evidence="2 11" id="KW-0997">Cell inner membrane</keyword>
<evidence type="ECO:0000256" key="7">
    <source>
        <dbReference type="ARBA" id="ARBA00022984"/>
    </source>
</evidence>
<comment type="similarity">
    <text evidence="11">Belongs to the glycosyltransferase 51 family.</text>
</comment>
<dbReference type="UniPathway" id="UPA00219"/>
<accession>A0A7X0CFW2</accession>
<reference evidence="14 15" key="1">
    <citation type="submission" date="2020-08" db="EMBL/GenBank/DDBJ databases">
        <title>The Agave Microbiome: Exploring the role of microbial communities in plant adaptations to desert environments.</title>
        <authorList>
            <person name="Partida-Martinez L.P."/>
        </authorList>
    </citation>
    <scope>NUCLEOTIDE SEQUENCE [LARGE SCALE GENOMIC DNA]</scope>
    <source>
        <strain evidence="14 15">AT3.2</strain>
    </source>
</reference>
<evidence type="ECO:0000256" key="4">
    <source>
        <dbReference type="ARBA" id="ARBA00022679"/>
    </source>
</evidence>
<comment type="function">
    <text evidence="11">Peptidoglycan polymerase that catalyzes glycan chain elongation from lipid-linked precursors.</text>
</comment>
<keyword evidence="4 11" id="KW-0808">Transferase</keyword>
<evidence type="ECO:0000256" key="10">
    <source>
        <dbReference type="ARBA" id="ARBA00023316"/>
    </source>
</evidence>
<keyword evidence="9 11" id="KW-0472">Membrane</keyword>
<dbReference type="HAMAP" id="MF_00766">
    <property type="entry name" value="PGT_MtgA"/>
    <property type="match status" value="1"/>
</dbReference>
<dbReference type="Pfam" id="PF00912">
    <property type="entry name" value="Transgly"/>
    <property type="match status" value="1"/>
</dbReference>
<evidence type="ECO:0000259" key="13">
    <source>
        <dbReference type="Pfam" id="PF00912"/>
    </source>
</evidence>
<evidence type="ECO:0000256" key="5">
    <source>
        <dbReference type="ARBA" id="ARBA00022692"/>
    </source>
</evidence>
<comment type="pathway">
    <text evidence="11">Cell wall biogenesis; peptidoglycan biosynthesis.</text>
</comment>
<dbReference type="PANTHER" id="PTHR30400">
    <property type="entry name" value="MONOFUNCTIONAL BIOSYNTHETIC PEPTIDOGLYCAN TRANSGLYCOSYLASE"/>
    <property type="match status" value="1"/>
</dbReference>
<dbReference type="AlphaFoldDB" id="A0A7X0CFW2"/>
<dbReference type="Proteomes" id="UP000540787">
    <property type="component" value="Unassembled WGS sequence"/>
</dbReference>
<feature type="transmembrane region" description="Helical" evidence="11">
    <location>
        <begin position="33"/>
        <end position="58"/>
    </location>
</feature>
<dbReference type="GO" id="GO:0008955">
    <property type="term" value="F:peptidoglycan glycosyltransferase activity"/>
    <property type="evidence" value="ECO:0007669"/>
    <property type="project" value="UniProtKB-UniRule"/>
</dbReference>
<feature type="domain" description="Glycosyl transferase family 51" evidence="13">
    <location>
        <begin position="81"/>
        <end position="246"/>
    </location>
</feature>
<evidence type="ECO:0000256" key="9">
    <source>
        <dbReference type="ARBA" id="ARBA00023136"/>
    </source>
</evidence>
<evidence type="ECO:0000256" key="11">
    <source>
        <dbReference type="HAMAP-Rule" id="MF_00766"/>
    </source>
</evidence>
<dbReference type="Gene3D" id="1.10.3810.10">
    <property type="entry name" value="Biosynthetic peptidoglycan transglycosylase-like"/>
    <property type="match status" value="1"/>
</dbReference>
<evidence type="ECO:0000256" key="2">
    <source>
        <dbReference type="ARBA" id="ARBA00022519"/>
    </source>
</evidence>
<keyword evidence="1 11" id="KW-1003">Cell membrane</keyword>
<dbReference type="InterPro" id="IPR036950">
    <property type="entry name" value="PBP_transglycosylase"/>
</dbReference>
<dbReference type="GO" id="GO:0016763">
    <property type="term" value="F:pentosyltransferase activity"/>
    <property type="evidence" value="ECO:0007669"/>
    <property type="project" value="InterPro"/>
</dbReference>
<keyword evidence="3 11" id="KW-0328">Glycosyltransferase</keyword>
<keyword evidence="5 11" id="KW-0812">Transmembrane</keyword>
<dbReference type="GO" id="GO:0009252">
    <property type="term" value="P:peptidoglycan biosynthetic process"/>
    <property type="evidence" value="ECO:0007669"/>
    <property type="project" value="UniProtKB-UniRule"/>
</dbReference>
<dbReference type="GO" id="GO:0005886">
    <property type="term" value="C:plasma membrane"/>
    <property type="evidence" value="ECO:0007669"/>
    <property type="project" value="UniProtKB-SubCell"/>
</dbReference>
<organism evidence="14 15">
    <name type="scientific">Massilia aurea</name>
    <dbReference type="NCBI Taxonomy" id="373040"/>
    <lineage>
        <taxon>Bacteria</taxon>
        <taxon>Pseudomonadati</taxon>
        <taxon>Pseudomonadota</taxon>
        <taxon>Betaproteobacteria</taxon>
        <taxon>Burkholderiales</taxon>
        <taxon>Oxalobacteraceae</taxon>
        <taxon>Telluria group</taxon>
        <taxon>Massilia</taxon>
    </lineage>
</organism>
<evidence type="ECO:0000256" key="6">
    <source>
        <dbReference type="ARBA" id="ARBA00022960"/>
    </source>
</evidence>
<evidence type="ECO:0000256" key="12">
    <source>
        <dbReference type="SAM" id="MobiDB-lite"/>
    </source>
</evidence>
<dbReference type="GO" id="GO:0071555">
    <property type="term" value="P:cell wall organization"/>
    <property type="evidence" value="ECO:0007669"/>
    <property type="project" value="UniProtKB-KW"/>
</dbReference>
<dbReference type="InterPro" id="IPR023346">
    <property type="entry name" value="Lysozyme-like_dom_sf"/>
</dbReference>
<feature type="region of interest" description="Disordered" evidence="12">
    <location>
        <begin position="1"/>
        <end position="23"/>
    </location>
</feature>
<evidence type="ECO:0000256" key="8">
    <source>
        <dbReference type="ARBA" id="ARBA00022989"/>
    </source>
</evidence>
<gene>
    <name evidence="11" type="primary">mtgA</name>
    <name evidence="14" type="ORF">HD842_003823</name>
</gene>
<dbReference type="PANTHER" id="PTHR30400:SF0">
    <property type="entry name" value="BIOSYNTHETIC PEPTIDOGLYCAN TRANSGLYCOSYLASE"/>
    <property type="match status" value="1"/>
</dbReference>
<dbReference type="EC" id="2.4.99.28" evidence="11"/>
<protein>
    <recommendedName>
        <fullName evidence="11">Biosynthetic peptidoglycan transglycosylase</fullName>
        <ecNumber evidence="11">2.4.99.28</ecNumber>
    </recommendedName>
    <alternativeName>
        <fullName evidence="11">Glycan polymerase</fullName>
    </alternativeName>
    <alternativeName>
        <fullName evidence="11">Peptidoglycan glycosyltransferase MtgA</fullName>
        <shortName evidence="11">PGT</shortName>
    </alternativeName>
</protein>
<keyword evidence="15" id="KW-1185">Reference proteome</keyword>
<comment type="subcellular location">
    <subcellularLocation>
        <location evidence="11">Cell inner membrane</location>
        <topology evidence="11">Single-pass membrane protein</topology>
    </subcellularLocation>
</comment>
<keyword evidence="10 11" id="KW-0961">Cell wall biogenesis/degradation</keyword>
<evidence type="ECO:0000313" key="14">
    <source>
        <dbReference type="EMBL" id="MBB6135656.1"/>
    </source>
</evidence>
<dbReference type="InterPro" id="IPR011812">
    <property type="entry name" value="Pep_trsgly"/>
</dbReference>
<proteinExistence type="inferred from homology"/>
<keyword evidence="8 11" id="KW-1133">Transmembrane helix</keyword>